<dbReference type="InterPro" id="IPR020904">
    <property type="entry name" value="Sc_DH/Rdtase_CS"/>
</dbReference>
<comment type="similarity">
    <text evidence="1">Belongs to the short-chain dehydrogenases/reductases (SDR) family.</text>
</comment>
<dbReference type="Proteomes" id="UP000199664">
    <property type="component" value="Unassembled WGS sequence"/>
</dbReference>
<dbReference type="InterPro" id="IPR002347">
    <property type="entry name" value="SDR_fam"/>
</dbReference>
<dbReference type="EMBL" id="FOAN01000003">
    <property type="protein sequence ID" value="SEL28613.1"/>
    <property type="molecule type" value="Genomic_DNA"/>
</dbReference>
<accession>A0A1H7NYM6</accession>
<protein>
    <submittedName>
        <fullName evidence="2">NAD(P)-dependent dehydrogenase, short-chain alcohol dehydrogenase family</fullName>
    </submittedName>
</protein>
<dbReference type="PRINTS" id="PR00080">
    <property type="entry name" value="SDRFAMILY"/>
</dbReference>
<name>A0A1H7NYM6_9HYPH</name>
<gene>
    <name evidence="2" type="ORF">SAMN04515666_103306</name>
</gene>
<dbReference type="STRING" id="1036779.SAMN04515666_103306"/>
<sequence>MATPQQDAMGVGIPPELAGRPPRLAGKVAIVTGAGSVGDGWGNGRATAAVFAREGAEIFAVDRNVEAVEATRAAILERGGICETHVADVTDAEAVGRLADACLERYGRIDVLHNNVGIAHVGGPLDTAEADWDRLMAANIKSMFLTCKAVIPIMLAQFEREGRGGAIVNMGAIAGIRWTGVPLLAYAASKGAIVPFSKQIALQYARQRIRCNAVTAGFLETPMITVLRDAYGAADFDEMMRKRDRQIPRGKMGTGWDVAHAALFLASDEADFITGQSLVVDGGVTSQTWLDSNDN</sequence>
<evidence type="ECO:0000313" key="3">
    <source>
        <dbReference type="Proteomes" id="UP000199664"/>
    </source>
</evidence>
<dbReference type="PROSITE" id="PS00061">
    <property type="entry name" value="ADH_SHORT"/>
    <property type="match status" value="1"/>
</dbReference>
<reference evidence="3" key="1">
    <citation type="submission" date="2016-10" db="EMBL/GenBank/DDBJ databases">
        <authorList>
            <person name="Varghese N."/>
            <person name="Submissions S."/>
        </authorList>
    </citation>
    <scope>NUCLEOTIDE SEQUENCE [LARGE SCALE GENOMIC DNA]</scope>
    <source>
        <strain evidence="3">LMG 26383,CCUG 61248,R- 45681</strain>
    </source>
</reference>
<dbReference type="SUPFAM" id="SSF51735">
    <property type="entry name" value="NAD(P)-binding Rossmann-fold domains"/>
    <property type="match status" value="1"/>
</dbReference>
<evidence type="ECO:0000313" key="2">
    <source>
        <dbReference type="EMBL" id="SEL28613.1"/>
    </source>
</evidence>
<dbReference type="FunFam" id="3.40.50.720:FF:000084">
    <property type="entry name" value="Short-chain dehydrogenase reductase"/>
    <property type="match status" value="1"/>
</dbReference>
<organism evidence="2 3">
    <name type="scientific">Bosea lupini</name>
    <dbReference type="NCBI Taxonomy" id="1036779"/>
    <lineage>
        <taxon>Bacteria</taxon>
        <taxon>Pseudomonadati</taxon>
        <taxon>Pseudomonadota</taxon>
        <taxon>Alphaproteobacteria</taxon>
        <taxon>Hyphomicrobiales</taxon>
        <taxon>Boseaceae</taxon>
        <taxon>Bosea</taxon>
    </lineage>
</organism>
<dbReference type="InterPro" id="IPR036291">
    <property type="entry name" value="NAD(P)-bd_dom_sf"/>
</dbReference>
<dbReference type="PRINTS" id="PR00081">
    <property type="entry name" value="GDHRDH"/>
</dbReference>
<keyword evidence="3" id="KW-1185">Reference proteome</keyword>
<evidence type="ECO:0000256" key="1">
    <source>
        <dbReference type="ARBA" id="ARBA00006484"/>
    </source>
</evidence>
<dbReference type="Gene3D" id="3.40.50.720">
    <property type="entry name" value="NAD(P)-binding Rossmann-like Domain"/>
    <property type="match status" value="1"/>
</dbReference>
<proteinExistence type="inferred from homology"/>
<dbReference type="PANTHER" id="PTHR42760">
    <property type="entry name" value="SHORT-CHAIN DEHYDROGENASES/REDUCTASES FAMILY MEMBER"/>
    <property type="match status" value="1"/>
</dbReference>
<dbReference type="RefSeq" id="WP_336531907.1">
    <property type="nucleotide sequence ID" value="NZ_FOAN01000003.1"/>
</dbReference>
<dbReference type="CDD" id="cd05233">
    <property type="entry name" value="SDR_c"/>
    <property type="match status" value="1"/>
</dbReference>
<dbReference type="AlphaFoldDB" id="A0A1H7NYM6"/>
<dbReference type="Pfam" id="PF13561">
    <property type="entry name" value="adh_short_C2"/>
    <property type="match status" value="1"/>
</dbReference>
<dbReference type="GO" id="GO:0016616">
    <property type="term" value="F:oxidoreductase activity, acting on the CH-OH group of donors, NAD or NADP as acceptor"/>
    <property type="evidence" value="ECO:0007669"/>
    <property type="project" value="TreeGrafter"/>
</dbReference>